<proteinExistence type="predicted"/>
<reference evidence="1" key="2">
    <citation type="journal article" date="2021" name="BMC Microbiol.">
        <title>The diversity among the species Tetragenococcus halophilus including new isolates from a lupine seed fermentation.</title>
        <authorList>
            <person name="Link T."/>
            <person name="Vogel R.F."/>
            <person name="Ehrmann M.A."/>
        </authorList>
    </citation>
    <scope>NUCLEOTIDE SEQUENCE</scope>
    <source>
        <strain evidence="1">TMW 2.2257</strain>
    </source>
</reference>
<dbReference type="AlphaFoldDB" id="A0AB35HM67"/>
<gene>
    <name evidence="1" type="ORF">HXW75_01950</name>
</gene>
<dbReference type="EMBL" id="JACACB010000003">
    <property type="protein sequence ID" value="MCO8297231.1"/>
    <property type="molecule type" value="Genomic_DNA"/>
</dbReference>
<accession>A0AB35HM67</accession>
<organism evidence="1 2">
    <name type="scientific">Tetragenococcus halophilus</name>
    <name type="common">Pediococcus halophilus</name>
    <dbReference type="NCBI Taxonomy" id="51669"/>
    <lineage>
        <taxon>Bacteria</taxon>
        <taxon>Bacillati</taxon>
        <taxon>Bacillota</taxon>
        <taxon>Bacilli</taxon>
        <taxon>Lactobacillales</taxon>
        <taxon>Enterococcaceae</taxon>
        <taxon>Tetragenococcus</taxon>
    </lineage>
</organism>
<evidence type="ECO:0000313" key="1">
    <source>
        <dbReference type="EMBL" id="MCO8297231.1"/>
    </source>
</evidence>
<sequence>MKIKIDDINRIHMIDEYKPYGSIIFDPYENRVGLYQDSGNPEIRTAFEHIEESAEFERQELVDGLREIIEILEGDYREYTL</sequence>
<comment type="caution">
    <text evidence="1">The sequence shown here is derived from an EMBL/GenBank/DDBJ whole genome shotgun (WGS) entry which is preliminary data.</text>
</comment>
<dbReference type="Proteomes" id="UP001057280">
    <property type="component" value="Unassembled WGS sequence"/>
</dbReference>
<evidence type="ECO:0000313" key="2">
    <source>
        <dbReference type="Proteomes" id="UP001057280"/>
    </source>
</evidence>
<reference evidence="1" key="1">
    <citation type="submission" date="2020-06" db="EMBL/GenBank/DDBJ databases">
        <authorList>
            <person name="Link T."/>
            <person name="Ehrmann M."/>
        </authorList>
    </citation>
    <scope>NUCLEOTIDE SEQUENCE</scope>
    <source>
        <strain evidence="1">TMW 2.2257</strain>
    </source>
</reference>
<protein>
    <submittedName>
        <fullName evidence="1">Uncharacterized protein</fullName>
    </submittedName>
</protein>
<name>A0AB35HM67_TETHA</name>